<accession>A0AAW0KGG1</accession>
<dbReference type="CDD" id="cd05476">
    <property type="entry name" value="pepsin_A_like_plant"/>
    <property type="match status" value="1"/>
</dbReference>
<dbReference type="Gene3D" id="2.40.70.10">
    <property type="entry name" value="Acid Proteases"/>
    <property type="match status" value="2"/>
</dbReference>
<dbReference type="Gramene" id="rna-CFP56_52370">
    <property type="protein sequence ID" value="cds-POE58725.1"/>
    <property type="gene ID" value="gene-CFP56_52370"/>
</dbReference>
<dbReference type="GO" id="GO:0004190">
    <property type="term" value="F:aspartic-type endopeptidase activity"/>
    <property type="evidence" value="ECO:0007669"/>
    <property type="project" value="UniProtKB-KW"/>
</dbReference>
<protein>
    <submittedName>
        <fullName evidence="10">Aspartic proteinase cdr1</fullName>
    </submittedName>
</protein>
<dbReference type="AlphaFoldDB" id="A0AAW0KGG1"/>
<dbReference type="SUPFAM" id="SSF50630">
    <property type="entry name" value="Acid proteases"/>
    <property type="match status" value="1"/>
</dbReference>
<dbReference type="PROSITE" id="PS00141">
    <property type="entry name" value="ASP_PROTEASE"/>
    <property type="match status" value="2"/>
</dbReference>
<name>A0AAW0KGG1_QUESU</name>
<sequence length="434" mass="45841">MACPYSLPYLVALATTFSIVILCSLSLIKASNDGFSVELMHRDSPKSPFYDPTETPQQRLANALRRSINRVNHFRPTSSFATNALDSEIIPTSGEYLMKYAVGTPPVQVLGIADTGSDLTWLQCKPCTHCYNQTDPIFNPAKSSTYKVVPCTAPQCKTISGRCVRNNVCEYIMNYGDGSSSGGDLALDTVTLGSTAKFPQTIIGCGHDNTGLFNKKGSGIVGLGGSATSLVSQLSTSIAGKFSYCLVPFDKPDATSKLNFGTNAVVSGPGAVTTPLGTGETDVYYTLALKAISVGPTRISTASGKAPGGNIIIDSGTTLTFLPSDMYTGFEAALKAQLKLRVVPDPQKTFNLCFDSPESTFKVPTIIAHFAGGADVTLSATYTFLGDETISCMAFAPAGDSVAIFGNLAQADQLVGYDIVKRTVSFKPTDCTKA</sequence>
<evidence type="ECO:0000256" key="8">
    <source>
        <dbReference type="ARBA" id="ARBA00023180"/>
    </source>
</evidence>
<evidence type="ECO:0000256" key="1">
    <source>
        <dbReference type="ARBA" id="ARBA00004613"/>
    </source>
</evidence>
<keyword evidence="6" id="KW-0064">Aspartyl protease</keyword>
<evidence type="ECO:0000256" key="5">
    <source>
        <dbReference type="ARBA" id="ARBA00022729"/>
    </source>
</evidence>
<dbReference type="EMBL" id="PKMF04000317">
    <property type="protein sequence ID" value="KAK7837955.1"/>
    <property type="molecule type" value="Genomic_DNA"/>
</dbReference>
<comment type="subcellular location">
    <subcellularLocation>
        <location evidence="1">Secreted</location>
    </subcellularLocation>
</comment>
<dbReference type="Proteomes" id="UP000237347">
    <property type="component" value="Unassembled WGS sequence"/>
</dbReference>
<gene>
    <name evidence="10" type="primary">CDR1_20</name>
    <name evidence="10" type="ORF">CFP56_020567</name>
</gene>
<dbReference type="InterPro" id="IPR032861">
    <property type="entry name" value="TAXi_N"/>
</dbReference>
<evidence type="ECO:0000256" key="7">
    <source>
        <dbReference type="ARBA" id="ARBA00022801"/>
    </source>
</evidence>
<comment type="caution">
    <text evidence="10">The sequence shown here is derived from an EMBL/GenBank/DDBJ whole genome shotgun (WGS) entry which is preliminary data.</text>
</comment>
<keyword evidence="8" id="KW-0325">Glycoprotein</keyword>
<keyword evidence="7" id="KW-0378">Hydrolase</keyword>
<feature type="domain" description="Peptidase A1" evidence="9">
    <location>
        <begin position="96"/>
        <end position="427"/>
    </location>
</feature>
<evidence type="ECO:0000256" key="3">
    <source>
        <dbReference type="ARBA" id="ARBA00022525"/>
    </source>
</evidence>
<reference evidence="10 11" key="1">
    <citation type="journal article" date="2018" name="Sci. Data">
        <title>The draft genome sequence of cork oak.</title>
        <authorList>
            <person name="Ramos A.M."/>
            <person name="Usie A."/>
            <person name="Barbosa P."/>
            <person name="Barros P.M."/>
            <person name="Capote T."/>
            <person name="Chaves I."/>
            <person name="Simoes F."/>
            <person name="Abreu I."/>
            <person name="Carrasquinho I."/>
            <person name="Faro C."/>
            <person name="Guimaraes J.B."/>
            <person name="Mendonca D."/>
            <person name="Nobrega F."/>
            <person name="Rodrigues L."/>
            <person name="Saibo N.J.M."/>
            <person name="Varela M.C."/>
            <person name="Egas C."/>
            <person name="Matos J."/>
            <person name="Miguel C.M."/>
            <person name="Oliveira M.M."/>
            <person name="Ricardo C.P."/>
            <person name="Goncalves S."/>
        </authorList>
    </citation>
    <scope>NUCLEOTIDE SEQUENCE [LARGE SCALE GENOMIC DNA]</scope>
    <source>
        <strain evidence="11">cv. HL8</strain>
    </source>
</reference>
<organism evidence="10 11">
    <name type="scientific">Quercus suber</name>
    <name type="common">Cork oak</name>
    <dbReference type="NCBI Taxonomy" id="58331"/>
    <lineage>
        <taxon>Eukaryota</taxon>
        <taxon>Viridiplantae</taxon>
        <taxon>Streptophyta</taxon>
        <taxon>Embryophyta</taxon>
        <taxon>Tracheophyta</taxon>
        <taxon>Spermatophyta</taxon>
        <taxon>Magnoliopsida</taxon>
        <taxon>eudicotyledons</taxon>
        <taxon>Gunneridae</taxon>
        <taxon>Pentapetalae</taxon>
        <taxon>rosids</taxon>
        <taxon>fabids</taxon>
        <taxon>Fagales</taxon>
        <taxon>Fagaceae</taxon>
        <taxon>Quercus</taxon>
    </lineage>
</organism>
<evidence type="ECO:0000256" key="2">
    <source>
        <dbReference type="ARBA" id="ARBA00007447"/>
    </source>
</evidence>
<dbReference type="InterPro" id="IPR034161">
    <property type="entry name" value="Pepsin-like_plant"/>
</dbReference>
<dbReference type="Pfam" id="PF14543">
    <property type="entry name" value="TAXi_N"/>
    <property type="match status" value="1"/>
</dbReference>
<evidence type="ECO:0000256" key="4">
    <source>
        <dbReference type="ARBA" id="ARBA00022670"/>
    </source>
</evidence>
<dbReference type="InterPro" id="IPR021109">
    <property type="entry name" value="Peptidase_aspartic_dom_sf"/>
</dbReference>
<dbReference type="FunFam" id="2.40.70.10:FF:000050">
    <property type="entry name" value="Aspartic proteinase CDR1"/>
    <property type="match status" value="1"/>
</dbReference>
<comment type="similarity">
    <text evidence="2">Belongs to the peptidase A1 family.</text>
</comment>
<evidence type="ECO:0000313" key="11">
    <source>
        <dbReference type="Proteomes" id="UP000237347"/>
    </source>
</evidence>
<keyword evidence="5" id="KW-0732">Signal</keyword>
<evidence type="ECO:0000259" key="9">
    <source>
        <dbReference type="PROSITE" id="PS51767"/>
    </source>
</evidence>
<dbReference type="GO" id="GO:0006508">
    <property type="term" value="P:proteolysis"/>
    <property type="evidence" value="ECO:0007669"/>
    <property type="project" value="UniProtKB-KW"/>
</dbReference>
<dbReference type="InterPro" id="IPR051708">
    <property type="entry name" value="Plant_Aspart_Prot_A1"/>
</dbReference>
<keyword evidence="3" id="KW-0964">Secreted</keyword>
<dbReference type="FunFam" id="2.40.70.10:FF:000016">
    <property type="entry name" value="Probable aspartic protease At2g35615"/>
    <property type="match status" value="1"/>
</dbReference>
<keyword evidence="11" id="KW-1185">Reference proteome</keyword>
<dbReference type="InterPro" id="IPR032799">
    <property type="entry name" value="TAXi_C"/>
</dbReference>
<dbReference type="InterPro" id="IPR001969">
    <property type="entry name" value="Aspartic_peptidase_AS"/>
</dbReference>
<dbReference type="PANTHER" id="PTHR47967">
    <property type="entry name" value="OS07G0603500 PROTEIN-RELATED"/>
    <property type="match status" value="1"/>
</dbReference>
<keyword evidence="4" id="KW-0645">Protease</keyword>
<dbReference type="PANTHER" id="PTHR47967:SF66">
    <property type="entry name" value="ASPARTIC PROTEINASE CDR1-RELATED"/>
    <property type="match status" value="1"/>
</dbReference>
<dbReference type="PROSITE" id="PS51767">
    <property type="entry name" value="PEPTIDASE_A1"/>
    <property type="match status" value="1"/>
</dbReference>
<evidence type="ECO:0000256" key="6">
    <source>
        <dbReference type="ARBA" id="ARBA00022750"/>
    </source>
</evidence>
<evidence type="ECO:0000313" key="10">
    <source>
        <dbReference type="EMBL" id="KAK7837955.1"/>
    </source>
</evidence>
<dbReference type="GO" id="GO:0005576">
    <property type="term" value="C:extracellular region"/>
    <property type="evidence" value="ECO:0007669"/>
    <property type="project" value="UniProtKB-SubCell"/>
</dbReference>
<proteinExistence type="inferred from homology"/>
<dbReference type="InterPro" id="IPR033121">
    <property type="entry name" value="PEPTIDASE_A1"/>
</dbReference>
<dbReference type="Pfam" id="PF14541">
    <property type="entry name" value="TAXi_C"/>
    <property type="match status" value="1"/>
</dbReference>